<organism evidence="2 3">
    <name type="scientific">Oedothorax gibbosus</name>
    <dbReference type="NCBI Taxonomy" id="931172"/>
    <lineage>
        <taxon>Eukaryota</taxon>
        <taxon>Metazoa</taxon>
        <taxon>Ecdysozoa</taxon>
        <taxon>Arthropoda</taxon>
        <taxon>Chelicerata</taxon>
        <taxon>Arachnida</taxon>
        <taxon>Araneae</taxon>
        <taxon>Araneomorphae</taxon>
        <taxon>Entelegynae</taxon>
        <taxon>Araneoidea</taxon>
        <taxon>Linyphiidae</taxon>
        <taxon>Erigoninae</taxon>
        <taxon>Oedothorax</taxon>
    </lineage>
</organism>
<dbReference type="EMBL" id="JAFNEN010000775">
    <property type="protein sequence ID" value="KAG8177544.1"/>
    <property type="molecule type" value="Genomic_DNA"/>
</dbReference>
<proteinExistence type="predicted"/>
<dbReference type="Proteomes" id="UP000827092">
    <property type="component" value="Unassembled WGS sequence"/>
</dbReference>
<evidence type="ECO:0000313" key="1">
    <source>
        <dbReference type="EMBL" id="KAG8177544.1"/>
    </source>
</evidence>
<reference evidence="2 3" key="1">
    <citation type="journal article" date="2022" name="Nat. Ecol. Evol.">
        <title>A masculinizing supergene underlies an exaggerated male reproductive morph in a spider.</title>
        <authorList>
            <person name="Hendrickx F."/>
            <person name="De Corte Z."/>
            <person name="Sonet G."/>
            <person name="Van Belleghem S.M."/>
            <person name="Kostlbacher S."/>
            <person name="Vangestel C."/>
        </authorList>
    </citation>
    <scope>NUCLEOTIDE SEQUENCE [LARGE SCALE GENOMIC DNA]</scope>
    <source>
        <strain evidence="2">W744_W776</strain>
    </source>
</reference>
<dbReference type="EMBL" id="JAFNEN010000775">
    <property type="protein sequence ID" value="KAG8177545.1"/>
    <property type="molecule type" value="Genomic_DNA"/>
</dbReference>
<gene>
    <name evidence="1" type="ORF">JTE90_023449</name>
    <name evidence="2" type="ORF">JTE90_023450</name>
</gene>
<evidence type="ECO:0000313" key="2">
    <source>
        <dbReference type="EMBL" id="KAG8177545.1"/>
    </source>
</evidence>
<name>A0AAV6U1Y1_9ARAC</name>
<keyword evidence="3" id="KW-1185">Reference proteome</keyword>
<protein>
    <submittedName>
        <fullName evidence="2">Uncharacterized protein</fullName>
    </submittedName>
</protein>
<dbReference type="AlphaFoldDB" id="A0AAV6U1Y1"/>
<sequence length="212" mass="24398">MAEPSMLEAEARKSYEFARVIRKIRTETSRDELDNIWEQVSTSPDFNDTEKLVFGMSVLESKGELPGNFRQFLLLDHMEFDLYRSTTLSIFYEPLTNKIRELCRVSWKDRVYLITIAVMDGKNLDKEVLDMVAETRFTPAMWVDMPFDGYNGVERIFINTAKGVHSILTVRAMSQPQSCYSWTKILLLNADYTVKIGNPNAFSATSSLTLLH</sequence>
<comment type="caution">
    <text evidence="2">The sequence shown here is derived from an EMBL/GenBank/DDBJ whole genome shotgun (WGS) entry which is preliminary data.</text>
</comment>
<evidence type="ECO:0000313" key="3">
    <source>
        <dbReference type="Proteomes" id="UP000827092"/>
    </source>
</evidence>
<accession>A0AAV6U1Y1</accession>